<dbReference type="EMBL" id="JBHTLU010000019">
    <property type="protein sequence ID" value="MFD1221623.1"/>
    <property type="molecule type" value="Genomic_DNA"/>
</dbReference>
<comment type="caution">
    <text evidence="2">The sequence shown here is derived from an EMBL/GenBank/DDBJ whole genome shotgun (WGS) entry which is preliminary data.</text>
</comment>
<dbReference type="GO" id="GO:0016787">
    <property type="term" value="F:hydrolase activity"/>
    <property type="evidence" value="ECO:0007669"/>
    <property type="project" value="UniProtKB-KW"/>
</dbReference>
<organism evidence="2 3">
    <name type="scientific">Paenibacillus vulneris</name>
    <dbReference type="NCBI Taxonomy" id="1133364"/>
    <lineage>
        <taxon>Bacteria</taxon>
        <taxon>Bacillati</taxon>
        <taxon>Bacillota</taxon>
        <taxon>Bacilli</taxon>
        <taxon>Bacillales</taxon>
        <taxon>Paenibacillaceae</taxon>
        <taxon>Paenibacillus</taxon>
    </lineage>
</organism>
<evidence type="ECO:0000313" key="3">
    <source>
        <dbReference type="Proteomes" id="UP001597180"/>
    </source>
</evidence>
<accession>A0ABW3ULI0</accession>
<dbReference type="InterPro" id="IPR045711">
    <property type="entry name" value="GH123-like_N"/>
</dbReference>
<reference evidence="3" key="1">
    <citation type="journal article" date="2019" name="Int. J. Syst. Evol. Microbiol.">
        <title>The Global Catalogue of Microorganisms (GCM) 10K type strain sequencing project: providing services to taxonomists for standard genome sequencing and annotation.</title>
        <authorList>
            <consortium name="The Broad Institute Genomics Platform"/>
            <consortium name="The Broad Institute Genome Sequencing Center for Infectious Disease"/>
            <person name="Wu L."/>
            <person name="Ma J."/>
        </authorList>
    </citation>
    <scope>NUCLEOTIDE SEQUENCE [LARGE SCALE GENOMIC DNA]</scope>
    <source>
        <strain evidence="3">CCUG 53270</strain>
    </source>
</reference>
<keyword evidence="2" id="KW-0378">Hydrolase</keyword>
<gene>
    <name evidence="2" type="ORF">ACFQ4B_16010</name>
</gene>
<dbReference type="Pfam" id="PF19543">
    <property type="entry name" value="GH123_N"/>
    <property type="match status" value="1"/>
</dbReference>
<evidence type="ECO:0000313" key="2">
    <source>
        <dbReference type="EMBL" id="MFD1221623.1"/>
    </source>
</evidence>
<dbReference type="RefSeq" id="WP_345585703.1">
    <property type="nucleotide sequence ID" value="NZ_BAABJG010000003.1"/>
</dbReference>
<name>A0ABW3ULI0_9BACL</name>
<evidence type="ECO:0000259" key="1">
    <source>
        <dbReference type="Pfam" id="PF19543"/>
    </source>
</evidence>
<proteinExistence type="predicted"/>
<feature type="domain" description="Glycoside hydrolase 123-like N-terminal" evidence="1">
    <location>
        <begin position="19"/>
        <end position="849"/>
    </location>
</feature>
<protein>
    <submittedName>
        <fullName evidence="2">Glycoside hydrolase domain-containing protein</fullName>
    </submittedName>
</protein>
<dbReference type="Proteomes" id="UP001597180">
    <property type="component" value="Unassembled WGS sequence"/>
</dbReference>
<sequence length="856" mass="97777">MDSANRKRLWKQQILEIASQAEEPYYLFGEERNRPILWLQDFPEDWLERSQRREFAAVVRPGEFYVLQVVLFAARCSLIDVQAEFTDLVSSQGSRIPASGIECFAMGGMDAYGQPFKKKVTVRQGGVQSLWIGISVPRDVPAASYSGVWTFSACGGIQPFTVKLTVAGQPLDDAGDSEMWRHSRLRWLNSDLAIDEEVTAPYIPVTWKDRRVGCLGRELTLNDYGFPEAIESRFNDAVDGLTDVGKPILAEPIRFAVQTPEGEAVWESRGVRFERQTDSRIGWSAQSHCPSFEMRCQGELEYDGYVHYEVTLKAKKTVHVSDMWLDIPYAPGAARYGMGLGHKGGFLPEHLDWHWDPSKHQHAMWIGDVNAGLRLRLLDPEGRRPFVNIYYKHRPLTVPDSWGNRGKGGVKLLHREHAAVLRAYSGERMMEQGEELRFVFDLMITPLKTIEMNAHWNNRYLHRLEGKAVMDHWQEQALASGANIINIHHGADAHPFINYPFLETETLARFVAEAHNRNLQVKLYYTVREISDHMTELQALRSLGDEIFPRPNPDVVTSLWQGDAAKWVREHLGDDIIPAWKHEFKAGKYTGEIDAAIVTDGTSRLVNYYVEGLNWLLKHTDMDGLYIDDTAYDRFTMRRVRKILDRTKPGSLIDFHTWNHMNERAGFVNNADLYMELFPYLDSLWIGEGFKYNEVRPEYWLVEISGIPFGLMGEMLGDGNPWRGMIYGMSNRLGWFGHSPEGLWKLWDRFGIQDAQMLGYWHPDNPIAPSRKDVAVTVYRKQNQMLIAAASWADEPVQCSLHIDWGQLGWEPDSLCIEVPAIDNIQDSRALESLQAIPLQPQQGLIIIVRSGSGNL</sequence>
<keyword evidence="3" id="KW-1185">Reference proteome</keyword>